<dbReference type="GO" id="GO:0005634">
    <property type="term" value="C:nucleus"/>
    <property type="evidence" value="ECO:0007669"/>
    <property type="project" value="UniProtKB-SubCell"/>
</dbReference>
<evidence type="ECO:0000256" key="7">
    <source>
        <dbReference type="ARBA" id="ARBA00023204"/>
    </source>
</evidence>
<reference evidence="12" key="1">
    <citation type="submission" date="2023-03" db="EMBL/GenBank/DDBJ databases">
        <title>Mating type loci evolution in Malassezia.</title>
        <authorList>
            <person name="Coelho M.A."/>
        </authorList>
    </citation>
    <scope>NUCLEOTIDE SEQUENCE</scope>
    <source>
        <strain evidence="12">CBS 9557</strain>
    </source>
</reference>
<evidence type="ECO:0000256" key="1">
    <source>
        <dbReference type="ARBA" id="ARBA00004123"/>
    </source>
</evidence>
<evidence type="ECO:0000256" key="5">
    <source>
        <dbReference type="ARBA" id="ARBA00022771"/>
    </source>
</evidence>
<evidence type="ECO:0000256" key="3">
    <source>
        <dbReference type="ARBA" id="ARBA00022723"/>
    </source>
</evidence>
<evidence type="ECO:0000256" key="4">
    <source>
        <dbReference type="ARBA" id="ARBA00022763"/>
    </source>
</evidence>
<proteinExistence type="inferred from homology"/>
<evidence type="ECO:0000313" key="12">
    <source>
        <dbReference type="EMBL" id="WFD27323.1"/>
    </source>
</evidence>
<dbReference type="GO" id="GO:0006303">
    <property type="term" value="P:double-strand break repair via nonhomologous end joining"/>
    <property type="evidence" value="ECO:0007669"/>
    <property type="project" value="TreeGrafter"/>
</dbReference>
<evidence type="ECO:0000256" key="10">
    <source>
        <dbReference type="SAM" id="MobiDB-lite"/>
    </source>
</evidence>
<keyword evidence="3" id="KW-0479">Metal-binding</keyword>
<dbReference type="GO" id="GO:0008270">
    <property type="term" value="F:zinc ion binding"/>
    <property type="evidence" value="ECO:0007669"/>
    <property type="project" value="UniProtKB-KW"/>
</dbReference>
<evidence type="ECO:0000256" key="9">
    <source>
        <dbReference type="PROSITE-ProRule" id="PRU01256"/>
    </source>
</evidence>
<comment type="similarity">
    <text evidence="2">Belongs to the DNA repair metallo-beta-lactamase (DRMBL) family.</text>
</comment>
<keyword evidence="7 9" id="KW-0234">DNA repair</keyword>
<dbReference type="PANTHER" id="PTHR23240:SF6">
    <property type="entry name" value="DNA CROSS-LINK REPAIR 1A PROTEIN"/>
    <property type="match status" value="1"/>
</dbReference>
<dbReference type="GO" id="GO:0035312">
    <property type="term" value="F:5'-3' DNA exonuclease activity"/>
    <property type="evidence" value="ECO:0007669"/>
    <property type="project" value="TreeGrafter"/>
</dbReference>
<dbReference type="InterPro" id="IPR006642">
    <property type="entry name" value="Rad18_UBZ4"/>
</dbReference>
<evidence type="ECO:0000256" key="8">
    <source>
        <dbReference type="ARBA" id="ARBA00023242"/>
    </source>
</evidence>
<feature type="domain" description="UBZ4-type" evidence="11">
    <location>
        <begin position="41"/>
        <end position="68"/>
    </location>
</feature>
<dbReference type="Gene3D" id="3.40.50.12650">
    <property type="match status" value="1"/>
</dbReference>
<protein>
    <submittedName>
        <fullName evidence="12">DNA cross-link repair protein PSO2/SNM1</fullName>
    </submittedName>
</protein>
<dbReference type="PANTHER" id="PTHR23240">
    <property type="entry name" value="DNA CROSS-LINK REPAIR PROTEIN PSO2/SNM1-RELATED"/>
    <property type="match status" value="1"/>
</dbReference>
<evidence type="ECO:0000313" key="13">
    <source>
        <dbReference type="Proteomes" id="UP001213623"/>
    </source>
</evidence>
<dbReference type="AlphaFoldDB" id="A0AAF0J3W6"/>
<feature type="region of interest" description="Disordered" evidence="10">
    <location>
        <begin position="1"/>
        <end position="24"/>
    </location>
</feature>
<keyword evidence="6" id="KW-0862">Zinc</keyword>
<dbReference type="PROSITE" id="PS51908">
    <property type="entry name" value="ZF_UBZ4"/>
    <property type="match status" value="1"/>
</dbReference>
<keyword evidence="5 9" id="KW-0863">Zinc-finger</keyword>
<dbReference type="Pfam" id="PF12706">
    <property type="entry name" value="Lactamase_B_2"/>
    <property type="match status" value="1"/>
</dbReference>
<dbReference type="GO" id="GO:0003684">
    <property type="term" value="F:damaged DNA binding"/>
    <property type="evidence" value="ECO:0007669"/>
    <property type="project" value="TreeGrafter"/>
</dbReference>
<accession>A0AAF0J3W6</accession>
<evidence type="ECO:0000256" key="2">
    <source>
        <dbReference type="ARBA" id="ARBA00010304"/>
    </source>
</evidence>
<dbReference type="InterPro" id="IPR001279">
    <property type="entry name" value="Metallo-B-lactamas"/>
</dbReference>
<name>A0AAF0J3W6_9BASI</name>
<dbReference type="CDD" id="cd16273">
    <property type="entry name" value="SNM1A-1C-like_MBL-fold"/>
    <property type="match status" value="1"/>
</dbReference>
<dbReference type="SUPFAM" id="SSF56281">
    <property type="entry name" value="Metallo-hydrolase/oxidoreductase"/>
    <property type="match status" value="1"/>
</dbReference>
<keyword evidence="8" id="KW-0539">Nucleus</keyword>
<evidence type="ECO:0000259" key="11">
    <source>
        <dbReference type="PROSITE" id="PS51908"/>
    </source>
</evidence>
<organism evidence="12 13">
    <name type="scientific">Malassezia nana</name>
    <dbReference type="NCBI Taxonomy" id="180528"/>
    <lineage>
        <taxon>Eukaryota</taxon>
        <taxon>Fungi</taxon>
        <taxon>Dikarya</taxon>
        <taxon>Basidiomycota</taxon>
        <taxon>Ustilaginomycotina</taxon>
        <taxon>Malasseziomycetes</taxon>
        <taxon>Malasseziales</taxon>
        <taxon>Malasseziaceae</taxon>
        <taxon>Malassezia</taxon>
    </lineage>
</organism>
<sequence>MTRAAKRHREASPHPCAELAPRNAEEEADQILQATEASLLLFPCPLCQRSYASSDIDRHVNACLDASPAPTHDDKAEESAFAVHTKESRTVLTSKWAAILPERPTKAAKKRVPFYKMLEGMPLSVDAFRYGRIDGCEGYFLTHFHSDHYAGLSSRWEHGPIYCSEETARLVHKRLKVAREWLCPLPMNVPQLVPRTGGVRVTCIDANHCPGACLFLFEGPRTVPTIRNGPAASQEVRYLHCGDFRACPAQTAHPALKKQVDIVYLDTTYLHPQYNFPPQAQVIEACVDVLLRPPRRPTLADLWHGPTECEPQAPLVIVGTYSLGKERLVKQLARSLHTSVYCAQTHRHEILLELDDAELHRMLTRQPLEARVHVVSLQWISHEAVASYVQALQKRGMRITQTTAFRPTGWTFQRTQASLAPTRQMDALLQASRPPDFRASALTSMTPSTAAVRIVNMPYSEHSSFYELLSFLLTLHPVRVVPTVNVGSAVSRQRMQAWLDVCARASAAQRCVQPRSPDYW</sequence>
<gene>
    <name evidence="12" type="primary">pso2</name>
    <name evidence="12" type="ORF">MNAN1_002319</name>
</gene>
<keyword evidence="13" id="KW-1185">Reference proteome</keyword>
<dbReference type="EMBL" id="CP119895">
    <property type="protein sequence ID" value="WFD27323.1"/>
    <property type="molecule type" value="Genomic_DNA"/>
</dbReference>
<dbReference type="Proteomes" id="UP001213623">
    <property type="component" value="Chromosome 4"/>
</dbReference>
<dbReference type="InterPro" id="IPR036866">
    <property type="entry name" value="RibonucZ/Hydroxyglut_hydro"/>
</dbReference>
<comment type="subcellular location">
    <subcellularLocation>
        <location evidence="1">Nucleus</location>
    </subcellularLocation>
</comment>
<dbReference type="GO" id="GO:0036297">
    <property type="term" value="P:interstrand cross-link repair"/>
    <property type="evidence" value="ECO:0007669"/>
    <property type="project" value="TreeGrafter"/>
</dbReference>
<keyword evidence="4 9" id="KW-0227">DNA damage</keyword>
<dbReference type="Gene3D" id="3.60.15.10">
    <property type="entry name" value="Ribonuclease Z/Hydroxyacylglutathione hydrolase-like"/>
    <property type="match status" value="1"/>
</dbReference>
<dbReference type="InterPro" id="IPR011084">
    <property type="entry name" value="DRMBL"/>
</dbReference>
<dbReference type="Pfam" id="PF07522">
    <property type="entry name" value="DRMBL"/>
    <property type="match status" value="1"/>
</dbReference>
<evidence type="ECO:0000256" key="6">
    <source>
        <dbReference type="ARBA" id="ARBA00022833"/>
    </source>
</evidence>